<dbReference type="PANTHER" id="PTHR12345:SF11">
    <property type="entry name" value="FI13065P"/>
    <property type="match status" value="1"/>
</dbReference>
<reference evidence="4" key="1">
    <citation type="submission" date="2013-09" db="EMBL/GenBank/DDBJ databases">
        <title>The Genome Sequence of Anopheles maculatus species B.</title>
        <authorList>
            <consortium name="The Broad Institute Genomics Platform"/>
            <person name="Neafsey D.E."/>
            <person name="Besansky N."/>
            <person name="Howell P."/>
            <person name="Walton C."/>
            <person name="Young S.K."/>
            <person name="Zeng Q."/>
            <person name="Gargeya S."/>
            <person name="Fitzgerald M."/>
            <person name="Haas B."/>
            <person name="Abouelleil A."/>
            <person name="Allen A.W."/>
            <person name="Alvarado L."/>
            <person name="Arachchi H.M."/>
            <person name="Berlin A.M."/>
            <person name="Chapman S.B."/>
            <person name="Gainer-Dewar J."/>
            <person name="Goldberg J."/>
            <person name="Griggs A."/>
            <person name="Gujja S."/>
            <person name="Hansen M."/>
            <person name="Howarth C."/>
            <person name="Imamovic A."/>
            <person name="Ireland A."/>
            <person name="Larimer J."/>
            <person name="McCowan C."/>
            <person name="Murphy C."/>
            <person name="Pearson M."/>
            <person name="Poon T.W."/>
            <person name="Priest M."/>
            <person name="Roberts A."/>
            <person name="Saif S."/>
            <person name="Shea T."/>
            <person name="Sisk P."/>
            <person name="Sykes S."/>
            <person name="Wortman J."/>
            <person name="Nusbaum C."/>
            <person name="Birren B."/>
        </authorList>
    </citation>
    <scope>NUCLEOTIDE SEQUENCE [LARGE SCALE GENOMIC DNA]</scope>
    <source>
        <strain evidence="4">maculatus3</strain>
    </source>
</reference>
<evidence type="ECO:0000256" key="2">
    <source>
        <dbReference type="SAM" id="MobiDB-lite"/>
    </source>
</evidence>
<keyword evidence="1" id="KW-0677">Repeat</keyword>
<keyword evidence="4" id="KW-1185">Reference proteome</keyword>
<name>A0A182SJR7_9DIPT</name>
<evidence type="ECO:0000313" key="3">
    <source>
        <dbReference type="EnsemblMetazoa" id="AMAM008148-PA"/>
    </source>
</evidence>
<evidence type="ECO:0000313" key="4">
    <source>
        <dbReference type="Proteomes" id="UP000075901"/>
    </source>
</evidence>
<dbReference type="EnsemblMetazoa" id="AMAM008148-RA">
    <property type="protein sequence ID" value="AMAM008148-PA"/>
    <property type="gene ID" value="AMAM008148"/>
</dbReference>
<dbReference type="InterPro" id="IPR051230">
    <property type="entry name" value="APP-Binding"/>
</dbReference>
<dbReference type="GO" id="GO:0005886">
    <property type="term" value="C:plasma membrane"/>
    <property type="evidence" value="ECO:0007669"/>
    <property type="project" value="TreeGrafter"/>
</dbReference>
<feature type="region of interest" description="Disordered" evidence="2">
    <location>
        <begin position="1"/>
        <end position="47"/>
    </location>
</feature>
<sequence length="288" mass="31388">RSSSTSDARQEHTQARLNGASLGGPPAGGAGPGRLQSPPQPFRPHHQLINVPEGSQLNGAVNGHGTPIGGNRKLTLREQQVFQLRREMMHPGGVRLQLRRKDCINSIGLVDAFGAVWVAGWKQKEHPVLYNALHIGDQMISVAGVAITTAAEAHKAIRAAPGLFVELIIRRVPFGRVYAVRRELDGQCLGLIRDGNTATIVDVVPNSLAARHGLPPKAKSCDGLSLTFWVLTEINGRPLNLFFKENEIRDRLNAVGRDISILVQPADLVTKLKKQLKSLRGHKDFIVQ</sequence>
<dbReference type="PANTHER" id="PTHR12345">
    <property type="entry name" value="SYNTENIN RELATED"/>
    <property type="match status" value="1"/>
</dbReference>
<dbReference type="AlphaFoldDB" id="A0A182SJR7"/>
<evidence type="ECO:0008006" key="5">
    <source>
        <dbReference type="Google" id="ProtNLM"/>
    </source>
</evidence>
<feature type="compositionally biased region" description="Gly residues" evidence="2">
    <location>
        <begin position="21"/>
        <end position="32"/>
    </location>
</feature>
<dbReference type="VEuPathDB" id="VectorBase:AMAM008148"/>
<dbReference type="GO" id="GO:0005737">
    <property type="term" value="C:cytoplasm"/>
    <property type="evidence" value="ECO:0007669"/>
    <property type="project" value="TreeGrafter"/>
</dbReference>
<accession>A0A182SJR7</accession>
<proteinExistence type="predicted"/>
<reference evidence="3" key="2">
    <citation type="submission" date="2020-05" db="UniProtKB">
        <authorList>
            <consortium name="EnsemblMetazoa"/>
        </authorList>
    </citation>
    <scope>IDENTIFICATION</scope>
    <source>
        <strain evidence="3">maculatus3</strain>
    </source>
</reference>
<dbReference type="Proteomes" id="UP000075901">
    <property type="component" value="Unassembled WGS sequence"/>
</dbReference>
<protein>
    <recommendedName>
        <fullName evidence="5">PDZ domain-containing protein</fullName>
    </recommendedName>
</protein>
<organism evidence="3 4">
    <name type="scientific">Anopheles maculatus</name>
    <dbReference type="NCBI Taxonomy" id="74869"/>
    <lineage>
        <taxon>Eukaryota</taxon>
        <taxon>Metazoa</taxon>
        <taxon>Ecdysozoa</taxon>
        <taxon>Arthropoda</taxon>
        <taxon>Hexapoda</taxon>
        <taxon>Insecta</taxon>
        <taxon>Pterygota</taxon>
        <taxon>Neoptera</taxon>
        <taxon>Endopterygota</taxon>
        <taxon>Diptera</taxon>
        <taxon>Nematocera</taxon>
        <taxon>Culicoidea</taxon>
        <taxon>Culicidae</taxon>
        <taxon>Anophelinae</taxon>
        <taxon>Anopheles</taxon>
        <taxon>Anopheles maculatus group</taxon>
    </lineage>
</organism>
<evidence type="ECO:0000256" key="1">
    <source>
        <dbReference type="ARBA" id="ARBA00022737"/>
    </source>
</evidence>